<dbReference type="GO" id="GO:0046872">
    <property type="term" value="F:metal ion binding"/>
    <property type="evidence" value="ECO:0007669"/>
    <property type="project" value="UniProtKB-KW"/>
</dbReference>
<dbReference type="AlphaFoldDB" id="A0A844TN34"/>
<organism evidence="5 6">
    <name type="scientific">Bradyrhizobium cajani</name>
    <dbReference type="NCBI Taxonomy" id="1928661"/>
    <lineage>
        <taxon>Bacteria</taxon>
        <taxon>Pseudomonadati</taxon>
        <taxon>Pseudomonadota</taxon>
        <taxon>Alphaproteobacteria</taxon>
        <taxon>Hyphomicrobiales</taxon>
        <taxon>Nitrobacteraceae</taxon>
        <taxon>Bradyrhizobium</taxon>
    </lineage>
</organism>
<evidence type="ECO:0000256" key="2">
    <source>
        <dbReference type="ARBA" id="ARBA00023211"/>
    </source>
</evidence>
<dbReference type="InterPro" id="IPR050337">
    <property type="entry name" value="L-rhamnose_isomerase"/>
</dbReference>
<reference evidence="5 6" key="1">
    <citation type="submission" date="2019-12" db="EMBL/GenBank/DDBJ databases">
        <title>Draft genome sequences Bradyrhizobium cajani AMBPC1010, Bradyrhizobium pachyrhizi AMBPC1040 and Bradyrhizobium yuanmingense ALSPC3051, three plant growth promoting strains isolated from nodules of Cajanus cajan L. in Dominican Republic.</title>
        <authorList>
            <person name="Flores-Felix J.D."/>
            <person name="Araujo J."/>
            <person name="Diaz-Alcantara C."/>
            <person name="Gonzalez-Andres F."/>
            <person name="Velazquez E."/>
        </authorList>
    </citation>
    <scope>NUCLEOTIDE SEQUENCE [LARGE SCALE GENOMIC DNA]</scope>
    <source>
        <strain evidence="5 6">1010</strain>
    </source>
</reference>
<dbReference type="RefSeq" id="WP_157332035.1">
    <property type="nucleotide sequence ID" value="NZ_JANADL010000004.1"/>
</dbReference>
<proteinExistence type="predicted"/>
<feature type="domain" description="Xylose isomerase-like TIM barrel" evidence="4">
    <location>
        <begin position="109"/>
        <end position="293"/>
    </location>
</feature>
<accession>A0A844TN34</accession>
<evidence type="ECO:0000256" key="1">
    <source>
        <dbReference type="ARBA" id="ARBA00022723"/>
    </source>
</evidence>
<evidence type="ECO:0000313" key="6">
    <source>
        <dbReference type="Proteomes" id="UP000449969"/>
    </source>
</evidence>
<dbReference type="Pfam" id="PF01261">
    <property type="entry name" value="AP_endonuc_2"/>
    <property type="match status" value="1"/>
</dbReference>
<evidence type="ECO:0000256" key="3">
    <source>
        <dbReference type="ARBA" id="ARBA00023235"/>
    </source>
</evidence>
<protein>
    <submittedName>
        <fullName evidence="5">L-rhamnose catabolism isomerase</fullName>
    </submittedName>
</protein>
<comment type="caution">
    <text evidence="5">The sequence shown here is derived from an EMBL/GenBank/DDBJ whole genome shotgun (WGS) entry which is preliminary data.</text>
</comment>
<dbReference type="Gene3D" id="3.20.20.150">
    <property type="entry name" value="Divalent-metal-dependent TIM barrel enzymes"/>
    <property type="match status" value="1"/>
</dbReference>
<name>A0A844TN34_9BRAD</name>
<dbReference type="NCBIfam" id="TIGR02629">
    <property type="entry name" value="L_rham_iso_rhiz"/>
    <property type="match status" value="1"/>
</dbReference>
<dbReference type="SUPFAM" id="SSF51658">
    <property type="entry name" value="Xylose isomerase-like"/>
    <property type="match status" value="1"/>
</dbReference>
<keyword evidence="6" id="KW-1185">Reference proteome</keyword>
<keyword evidence="3 5" id="KW-0413">Isomerase</keyword>
<dbReference type="Proteomes" id="UP000449969">
    <property type="component" value="Unassembled WGS sequence"/>
</dbReference>
<keyword evidence="1" id="KW-0479">Metal-binding</keyword>
<evidence type="ECO:0000313" key="5">
    <source>
        <dbReference type="EMBL" id="MVT75960.1"/>
    </source>
</evidence>
<sequence>MSTPFTISADFIADHNAPLENATTEDYDALKRALARQGIDAEVLVEKVMAFGVAIPTWGVGTGGTRFARFPGPGEPRNVFEKVDDCAVIQRLARATPTISPHIPWDKVDDYTALREQAAAQGLAFDAVNSNTFQDQPGQELSYKFGSLSHTDASVRTQAIAHNVECIEIGRKLGSKALTVWIADGSNFAGQSNLTKALDRYIGSMREIVAALPTDWRVFLEHKLYEPAFYSTVISDWGTSFAVAQELGPKAYCLIDLGHHAPNVNIEQIVARLVRFKKLAGFHFNDSKYGDDDLDSGSVEPFRLFLVFNELIDADRRKAEGFAPAYMIDQSHNVTDPIESLVQSAIELQRAYAQALIVDRAALEAAQEANDALAAHLELKRAFTTDVSPLLAVARMRAGGAIAPIAAYRASSYRARKARERPIVGGTSAGIV</sequence>
<dbReference type="PANTHER" id="PTHR30268:SF0">
    <property type="entry name" value="L-RHAMNOSE ISOMERASE"/>
    <property type="match status" value="1"/>
</dbReference>
<gene>
    <name evidence="5" type="primary">rhaI</name>
    <name evidence="5" type="ORF">GPL20_23425</name>
</gene>
<dbReference type="PANTHER" id="PTHR30268">
    <property type="entry name" value="L-RHAMNOSE ISOMERASE"/>
    <property type="match status" value="1"/>
</dbReference>
<dbReference type="EMBL" id="WQNE01000021">
    <property type="protein sequence ID" value="MVT75960.1"/>
    <property type="molecule type" value="Genomic_DNA"/>
</dbReference>
<dbReference type="InterPro" id="IPR013022">
    <property type="entry name" value="Xyl_isomerase-like_TIM-brl"/>
</dbReference>
<dbReference type="OrthoDB" id="5174871at2"/>
<keyword evidence="2" id="KW-0464">Manganese</keyword>
<dbReference type="InterPro" id="IPR013451">
    <property type="entry name" value="L_rhamnose_iso"/>
</dbReference>
<dbReference type="InterPro" id="IPR036237">
    <property type="entry name" value="Xyl_isomerase-like_sf"/>
</dbReference>
<dbReference type="GO" id="GO:0016853">
    <property type="term" value="F:isomerase activity"/>
    <property type="evidence" value="ECO:0007669"/>
    <property type="project" value="UniProtKB-KW"/>
</dbReference>
<evidence type="ECO:0000259" key="4">
    <source>
        <dbReference type="Pfam" id="PF01261"/>
    </source>
</evidence>